<evidence type="ECO:0008006" key="4">
    <source>
        <dbReference type="Google" id="ProtNLM"/>
    </source>
</evidence>
<keyword evidence="3" id="KW-1185">Reference proteome</keyword>
<organism evidence="2 3">
    <name type="scientific">Viridothelium virens</name>
    <name type="common">Speckled blister lichen</name>
    <name type="synonym">Trypethelium virens</name>
    <dbReference type="NCBI Taxonomy" id="1048519"/>
    <lineage>
        <taxon>Eukaryota</taxon>
        <taxon>Fungi</taxon>
        <taxon>Dikarya</taxon>
        <taxon>Ascomycota</taxon>
        <taxon>Pezizomycotina</taxon>
        <taxon>Dothideomycetes</taxon>
        <taxon>Dothideomycetes incertae sedis</taxon>
        <taxon>Trypetheliales</taxon>
        <taxon>Trypetheliaceae</taxon>
        <taxon>Viridothelium</taxon>
    </lineage>
</organism>
<gene>
    <name evidence="2" type="ORF">EV356DRAFT_437471</name>
</gene>
<evidence type="ECO:0000313" key="2">
    <source>
        <dbReference type="EMBL" id="KAF2228950.1"/>
    </source>
</evidence>
<dbReference type="OrthoDB" id="539213at2759"/>
<proteinExistence type="predicted"/>
<protein>
    <recommendedName>
        <fullName evidence="4">Clr5 domain-containing protein</fullName>
    </recommendedName>
</protein>
<reference evidence="2" key="1">
    <citation type="journal article" date="2020" name="Stud. Mycol.">
        <title>101 Dothideomycetes genomes: a test case for predicting lifestyles and emergence of pathogens.</title>
        <authorList>
            <person name="Haridas S."/>
            <person name="Albert R."/>
            <person name="Binder M."/>
            <person name="Bloem J."/>
            <person name="Labutti K."/>
            <person name="Salamov A."/>
            <person name="Andreopoulos B."/>
            <person name="Baker S."/>
            <person name="Barry K."/>
            <person name="Bills G."/>
            <person name="Bluhm B."/>
            <person name="Cannon C."/>
            <person name="Castanera R."/>
            <person name="Culley D."/>
            <person name="Daum C."/>
            <person name="Ezra D."/>
            <person name="Gonzalez J."/>
            <person name="Henrissat B."/>
            <person name="Kuo A."/>
            <person name="Liang C."/>
            <person name="Lipzen A."/>
            <person name="Lutzoni F."/>
            <person name="Magnuson J."/>
            <person name="Mondo S."/>
            <person name="Nolan M."/>
            <person name="Ohm R."/>
            <person name="Pangilinan J."/>
            <person name="Park H.-J."/>
            <person name="Ramirez L."/>
            <person name="Alfaro M."/>
            <person name="Sun H."/>
            <person name="Tritt A."/>
            <person name="Yoshinaga Y."/>
            <person name="Zwiers L.-H."/>
            <person name="Turgeon B."/>
            <person name="Goodwin S."/>
            <person name="Spatafora J."/>
            <person name="Crous P."/>
            <person name="Grigoriev I."/>
        </authorList>
    </citation>
    <scope>NUCLEOTIDE SEQUENCE</scope>
    <source>
        <strain evidence="2">Tuck. ex Michener</strain>
    </source>
</reference>
<dbReference type="AlphaFoldDB" id="A0A6A6GTX2"/>
<feature type="non-terminal residue" evidence="2">
    <location>
        <position position="89"/>
    </location>
</feature>
<sequence>QFERKLRVWRITKNLPAKRWKAIVEKIKAREARSKASNVYLYGQRLHSPKINKAIQRYDLPTLCPSPSPSQSDLENIQISTPTPPNCAN</sequence>
<feature type="compositionally biased region" description="Polar residues" evidence="1">
    <location>
        <begin position="69"/>
        <end position="81"/>
    </location>
</feature>
<evidence type="ECO:0000256" key="1">
    <source>
        <dbReference type="SAM" id="MobiDB-lite"/>
    </source>
</evidence>
<name>A0A6A6GTX2_VIRVR</name>
<dbReference type="Proteomes" id="UP000800092">
    <property type="component" value="Unassembled WGS sequence"/>
</dbReference>
<feature type="region of interest" description="Disordered" evidence="1">
    <location>
        <begin position="65"/>
        <end position="89"/>
    </location>
</feature>
<evidence type="ECO:0000313" key="3">
    <source>
        <dbReference type="Proteomes" id="UP000800092"/>
    </source>
</evidence>
<accession>A0A6A6GTX2</accession>
<feature type="non-terminal residue" evidence="2">
    <location>
        <position position="1"/>
    </location>
</feature>
<dbReference type="EMBL" id="ML991882">
    <property type="protein sequence ID" value="KAF2228950.1"/>
    <property type="molecule type" value="Genomic_DNA"/>
</dbReference>